<dbReference type="GO" id="GO:0004340">
    <property type="term" value="F:glucokinase activity"/>
    <property type="evidence" value="ECO:0007669"/>
    <property type="project" value="InterPro"/>
</dbReference>
<dbReference type="SUPFAM" id="SSF53067">
    <property type="entry name" value="Actin-like ATPase domain"/>
    <property type="match status" value="1"/>
</dbReference>
<dbReference type="InterPro" id="IPR003836">
    <property type="entry name" value="Glucokinase"/>
</dbReference>
<dbReference type="Pfam" id="PF02685">
    <property type="entry name" value="Glucokinase"/>
    <property type="match status" value="1"/>
</dbReference>
<dbReference type="GO" id="GO:0005536">
    <property type="term" value="F:D-glucose binding"/>
    <property type="evidence" value="ECO:0007669"/>
    <property type="project" value="InterPro"/>
</dbReference>
<dbReference type="CDD" id="cd24008">
    <property type="entry name" value="ASKHA_NBD_GLK"/>
    <property type="match status" value="1"/>
</dbReference>
<evidence type="ECO:0000313" key="4">
    <source>
        <dbReference type="EMBL" id="TDQ38434.1"/>
    </source>
</evidence>
<evidence type="ECO:0000256" key="1">
    <source>
        <dbReference type="ARBA" id="ARBA00022679"/>
    </source>
</evidence>
<dbReference type="NCBIfam" id="TIGR00749">
    <property type="entry name" value="glk"/>
    <property type="match status" value="1"/>
</dbReference>
<reference evidence="4 5" key="1">
    <citation type="submission" date="2019-03" db="EMBL/GenBank/DDBJ databases">
        <title>Genomic Encyclopedia of Type Strains, Phase IV (KMG-IV): sequencing the most valuable type-strain genomes for metagenomic binning, comparative biology and taxonomic classification.</title>
        <authorList>
            <person name="Goeker M."/>
        </authorList>
    </citation>
    <scope>NUCLEOTIDE SEQUENCE [LARGE SCALE GENOMIC DNA]</scope>
    <source>
        <strain evidence="4 5">DSM 28679</strain>
    </source>
</reference>
<evidence type="ECO:0000313" key="5">
    <source>
        <dbReference type="Proteomes" id="UP000294575"/>
    </source>
</evidence>
<dbReference type="PANTHER" id="PTHR47690">
    <property type="entry name" value="GLUCOKINASE"/>
    <property type="match status" value="1"/>
</dbReference>
<dbReference type="GO" id="GO:0005829">
    <property type="term" value="C:cytosol"/>
    <property type="evidence" value="ECO:0007669"/>
    <property type="project" value="TreeGrafter"/>
</dbReference>
<evidence type="ECO:0000256" key="3">
    <source>
        <dbReference type="RuleBase" id="RU004046"/>
    </source>
</evidence>
<keyword evidence="1" id="KW-0808">Transferase</keyword>
<dbReference type="RefSeq" id="WP_101496157.1">
    <property type="nucleotide sequence ID" value="NZ_LNJZ01000005.1"/>
</dbReference>
<dbReference type="Proteomes" id="UP000294575">
    <property type="component" value="Unassembled WGS sequence"/>
</dbReference>
<comment type="caution">
    <text evidence="4">The sequence shown here is derived from an EMBL/GenBank/DDBJ whole genome shotgun (WGS) entry which is preliminary data.</text>
</comment>
<keyword evidence="2 4" id="KW-0418">Kinase</keyword>
<accession>A0A4R6U5W7</accession>
<dbReference type="OrthoDB" id="9800595at2"/>
<dbReference type="GO" id="GO:0005524">
    <property type="term" value="F:ATP binding"/>
    <property type="evidence" value="ECO:0007669"/>
    <property type="project" value="InterPro"/>
</dbReference>
<dbReference type="InterPro" id="IPR043129">
    <property type="entry name" value="ATPase_NBD"/>
</dbReference>
<dbReference type="Gene3D" id="3.40.367.20">
    <property type="match status" value="1"/>
</dbReference>
<dbReference type="GO" id="GO:0006096">
    <property type="term" value="P:glycolytic process"/>
    <property type="evidence" value="ECO:0007669"/>
    <property type="project" value="InterPro"/>
</dbReference>
<gene>
    <name evidence="4" type="ORF">DFQ45_1047</name>
</gene>
<proteinExistence type="inferred from homology"/>
<organism evidence="4 5">
    <name type="scientific">Thiopseudomonas denitrificans</name>
    <dbReference type="NCBI Taxonomy" id="1501432"/>
    <lineage>
        <taxon>Bacteria</taxon>
        <taxon>Pseudomonadati</taxon>
        <taxon>Pseudomonadota</taxon>
        <taxon>Gammaproteobacteria</taxon>
        <taxon>Pseudomonadales</taxon>
        <taxon>Pseudomonadaceae</taxon>
        <taxon>Thiopseudomonas</taxon>
    </lineage>
</organism>
<evidence type="ECO:0000256" key="2">
    <source>
        <dbReference type="ARBA" id="ARBA00022777"/>
    </source>
</evidence>
<protein>
    <submittedName>
        <fullName evidence="4">Glucokinase</fullName>
    </submittedName>
</protein>
<keyword evidence="5" id="KW-1185">Reference proteome</keyword>
<dbReference type="AlphaFoldDB" id="A0A4R6U5W7"/>
<dbReference type="Gene3D" id="3.30.420.40">
    <property type="match status" value="1"/>
</dbReference>
<dbReference type="EMBL" id="SNYK01000004">
    <property type="protein sequence ID" value="TDQ38434.1"/>
    <property type="molecule type" value="Genomic_DNA"/>
</dbReference>
<name>A0A4R6U5W7_9GAMM</name>
<comment type="similarity">
    <text evidence="3">Belongs to the bacterial glucokinase family.</text>
</comment>
<dbReference type="InterPro" id="IPR050201">
    <property type="entry name" value="Bacterial_glucokinase"/>
</dbReference>
<sequence>MLLAADIGGTWARLQALEDGQPLVSETFASGDFATLADVINHFRQRHGLPDFVAACLGLPGPVAGRRVALTNLPWQVDADELESTCRIGRVQLVNDFQAAACGVDALTADQLLVLNPGQPDLQGPRLVAGAGTGLGVAPVFFCQGRHVPLACEGGHMDFAPADDIQQDLQRWLWQQWEHVSCERLLSGPGLELLYGFFSGVPHPEQAGQIAAADITARAEAGETVACQTLATFVAMYGSYLGNLALLWPARAGIYIVGGVALHIRHWLQQPAFLQAMQAKGRMHELVAGLPVYLVTAPQPGLRGAALMVRQLVNS</sequence>
<dbReference type="PANTHER" id="PTHR47690:SF1">
    <property type="entry name" value="GLUCOKINASE"/>
    <property type="match status" value="1"/>
</dbReference>